<dbReference type="CDD" id="cd07762">
    <property type="entry name" value="CYTH-like_Pase_1"/>
    <property type="match status" value="1"/>
</dbReference>
<dbReference type="RefSeq" id="WP_120075289.1">
    <property type="nucleotide sequence ID" value="NZ_CP126113.1"/>
</dbReference>
<dbReference type="Proteomes" id="UP000273811">
    <property type="component" value="Unassembled WGS sequence"/>
</dbReference>
<dbReference type="SUPFAM" id="SSF55154">
    <property type="entry name" value="CYTH-like phosphatases"/>
    <property type="match status" value="1"/>
</dbReference>
<dbReference type="Pfam" id="PF01928">
    <property type="entry name" value="CYTH"/>
    <property type="match status" value="1"/>
</dbReference>
<dbReference type="GeneID" id="56390270"/>
<dbReference type="AlphaFoldDB" id="A0A443IKT5"/>
<dbReference type="InterPro" id="IPR033469">
    <property type="entry name" value="CYTH-like_dom_sf"/>
</dbReference>
<dbReference type="PIRSF" id="PIRSF012526">
    <property type="entry name" value="CYTH_UCP012526"/>
    <property type="match status" value="1"/>
</dbReference>
<dbReference type="Gene3D" id="2.40.320.10">
    <property type="entry name" value="Hypothetical Protein Pfu-838710-001"/>
    <property type="match status" value="1"/>
</dbReference>
<dbReference type="PROSITE" id="PS51707">
    <property type="entry name" value="CYTH"/>
    <property type="match status" value="1"/>
</dbReference>
<protein>
    <submittedName>
        <fullName evidence="2">CYTH domain-containing protein</fullName>
    </submittedName>
</protein>
<proteinExistence type="predicted"/>
<keyword evidence="3" id="KW-1185">Reference proteome</keyword>
<evidence type="ECO:0000313" key="3">
    <source>
        <dbReference type="Proteomes" id="UP000273811"/>
    </source>
</evidence>
<comment type="caution">
    <text evidence="2">The sequence shown here is derived from an EMBL/GenBank/DDBJ whole genome shotgun (WGS) entry which is preliminary data.</text>
</comment>
<dbReference type="EMBL" id="QYTU02000043">
    <property type="protein sequence ID" value="RWR05554.1"/>
    <property type="molecule type" value="Genomic_DNA"/>
</dbReference>
<gene>
    <name evidence="2" type="ORF">D4N35_015430</name>
</gene>
<dbReference type="OrthoDB" id="384378at2"/>
<organism evidence="2 3">
    <name type="scientific">Siminovitchia fortis</name>
    <dbReference type="NCBI Taxonomy" id="254758"/>
    <lineage>
        <taxon>Bacteria</taxon>
        <taxon>Bacillati</taxon>
        <taxon>Bacillota</taxon>
        <taxon>Bacilli</taxon>
        <taxon>Bacillales</taxon>
        <taxon>Bacillaceae</taxon>
        <taxon>Siminovitchia</taxon>
    </lineage>
</organism>
<evidence type="ECO:0000259" key="1">
    <source>
        <dbReference type="PROSITE" id="PS51707"/>
    </source>
</evidence>
<sequence length="196" mass="22765">MGRNIEIEFKNMLNKENFIKLQKHFKINEQDFLIQNNHYFDTDGLSLGQKKAALRIREKGGRFELTLKKIAEAGVLEINQSISDEKAMAMIGKNSFPSGEVKDELILMDVKPESLEYKGMLQTRRAQVPYKKGLIMLDHSTYFGREDFEIEYEVDEQHTSSGKNDFFQLLNELNIPKVHADNKIKRFFNAKKEGTQ</sequence>
<accession>A0A443IKT5</accession>
<feature type="domain" description="CYTH" evidence="1">
    <location>
        <begin position="4"/>
        <end position="194"/>
    </location>
</feature>
<dbReference type="SMART" id="SM01118">
    <property type="entry name" value="CYTH"/>
    <property type="match status" value="1"/>
</dbReference>
<evidence type="ECO:0000313" key="2">
    <source>
        <dbReference type="EMBL" id="RWR05554.1"/>
    </source>
</evidence>
<reference evidence="2" key="1">
    <citation type="submission" date="2018-12" db="EMBL/GenBank/DDBJ databases">
        <authorList>
            <person name="Sun L."/>
            <person name="Chen Z."/>
        </authorList>
    </citation>
    <scope>NUCLEOTIDE SEQUENCE [LARGE SCALE GENOMIC DNA]</scope>
    <source>
        <strain evidence="2">DSM 16012</strain>
    </source>
</reference>
<dbReference type="InterPro" id="IPR009195">
    <property type="entry name" value="Uncharacterised_YjbK"/>
</dbReference>
<dbReference type="InterPro" id="IPR023577">
    <property type="entry name" value="CYTH_domain"/>
</dbReference>
<name>A0A443IKT5_9BACI</name>